<gene>
    <name evidence="1" type="ORF">H5410_006652</name>
</gene>
<evidence type="ECO:0000313" key="2">
    <source>
        <dbReference type="Proteomes" id="UP000824120"/>
    </source>
</evidence>
<reference evidence="1 2" key="1">
    <citation type="submission" date="2020-09" db="EMBL/GenBank/DDBJ databases">
        <title>De no assembly of potato wild relative species, Solanum commersonii.</title>
        <authorList>
            <person name="Cho K."/>
        </authorList>
    </citation>
    <scope>NUCLEOTIDE SEQUENCE [LARGE SCALE GENOMIC DNA]</scope>
    <source>
        <strain evidence="1">LZ3.2</strain>
        <tissue evidence="1">Leaf</tissue>
    </source>
</reference>
<dbReference type="EMBL" id="JACXVP010000002">
    <property type="protein sequence ID" value="KAG5621434.1"/>
    <property type="molecule type" value="Genomic_DNA"/>
</dbReference>
<comment type="caution">
    <text evidence="1">The sequence shown here is derived from an EMBL/GenBank/DDBJ whole genome shotgun (WGS) entry which is preliminary data.</text>
</comment>
<dbReference type="OrthoDB" id="1216382at2759"/>
<accession>A0A9J6AB49</accession>
<proteinExistence type="predicted"/>
<keyword evidence="2" id="KW-1185">Reference proteome</keyword>
<evidence type="ECO:0000313" key="1">
    <source>
        <dbReference type="EMBL" id="KAG5621434.1"/>
    </source>
</evidence>
<organism evidence="1 2">
    <name type="scientific">Solanum commersonii</name>
    <name type="common">Commerson's wild potato</name>
    <name type="synonym">Commerson's nightshade</name>
    <dbReference type="NCBI Taxonomy" id="4109"/>
    <lineage>
        <taxon>Eukaryota</taxon>
        <taxon>Viridiplantae</taxon>
        <taxon>Streptophyta</taxon>
        <taxon>Embryophyta</taxon>
        <taxon>Tracheophyta</taxon>
        <taxon>Spermatophyta</taxon>
        <taxon>Magnoliopsida</taxon>
        <taxon>eudicotyledons</taxon>
        <taxon>Gunneridae</taxon>
        <taxon>Pentapetalae</taxon>
        <taxon>asterids</taxon>
        <taxon>lamiids</taxon>
        <taxon>Solanales</taxon>
        <taxon>Solanaceae</taxon>
        <taxon>Solanoideae</taxon>
        <taxon>Solaneae</taxon>
        <taxon>Solanum</taxon>
    </lineage>
</organism>
<protein>
    <recommendedName>
        <fullName evidence="3">Retrotransposon gag domain-containing protein</fullName>
    </recommendedName>
</protein>
<dbReference type="Proteomes" id="UP000824120">
    <property type="component" value="Chromosome 2"/>
</dbReference>
<sequence>MVKVIFIHFDDIAIEWHFAYIRSRNHIPLPSWEEYVYALMDRFGAEYVGPKSKLKLVKHIQIDLIEDYQKEIDKIMTRLVLLPEYAFSAFITGLKPEIRPPKRDHNVSLNKSNTRRLTPARMSEKRHKGLCFFCDDKFVPGHKCNVAKQLYLLEICNEEDPKEEPEPDVQEVPEVEDDDMEKCETSIHALNRIPRFHTLRVNKCCKKRRKARLKREARPLHFYFVKRGDIEKLVSEEKQKRKKKALIRCILFFALKS</sequence>
<evidence type="ECO:0008006" key="3">
    <source>
        <dbReference type="Google" id="ProtNLM"/>
    </source>
</evidence>
<dbReference type="AlphaFoldDB" id="A0A9J6AB49"/>
<name>A0A9J6AB49_SOLCO</name>